<protein>
    <recommendedName>
        <fullName evidence="1">Imm33-like domain-containing protein</fullName>
    </recommendedName>
</protein>
<sequence length="203" mass="23395">MKKFEKMIKDKTIIATAEEELEPQVGILFTLLEQIEEKELINGFSLQIGWSVYYLYERETGDFILTTPDYSKNPFEDITEDLTLALWVQLEQSDFLRKIDVDGLSIKFSDKIILSKGVLALEKIFLQRNGEVEKGDSGWYIGPVEDDSTEELYALYAYQLLKIKPEIIQVLALPNDYMVVFEGEEIKAVLNESDVDVYKRGTE</sequence>
<organism evidence="2 3">
    <name type="scientific">Bhargavaea cecembensis</name>
    <dbReference type="NCBI Taxonomy" id="394098"/>
    <lineage>
        <taxon>Bacteria</taxon>
        <taxon>Bacillati</taxon>
        <taxon>Bacillota</taxon>
        <taxon>Bacilli</taxon>
        <taxon>Bacillales</taxon>
        <taxon>Caryophanaceae</taxon>
        <taxon>Bhargavaea</taxon>
    </lineage>
</organism>
<proteinExistence type="predicted"/>
<accession>A0A161RDS6</accession>
<dbReference type="Proteomes" id="UP000076490">
    <property type="component" value="Unassembled WGS sequence"/>
</dbReference>
<name>A0A161RDS6_9BACL</name>
<comment type="caution">
    <text evidence="2">The sequence shown here is derived from an EMBL/GenBank/DDBJ whole genome shotgun (WGS) entry which is preliminary data.</text>
</comment>
<evidence type="ECO:0000259" key="1">
    <source>
        <dbReference type="Pfam" id="PF24719"/>
    </source>
</evidence>
<gene>
    <name evidence="2" type="ORF">AV656_09750</name>
</gene>
<evidence type="ECO:0000313" key="3">
    <source>
        <dbReference type="Proteomes" id="UP000076490"/>
    </source>
</evidence>
<reference evidence="2 3" key="1">
    <citation type="submission" date="2016-01" db="EMBL/GenBank/DDBJ databases">
        <title>Whole genome sequencing of Bhargavaea cecembensis T14.</title>
        <authorList>
            <person name="Hong K.W."/>
        </authorList>
    </citation>
    <scope>NUCLEOTIDE SEQUENCE [LARGE SCALE GENOMIC DNA]</scope>
    <source>
        <strain evidence="2 3">T14</strain>
    </source>
</reference>
<dbReference type="AlphaFoldDB" id="A0A161RDS6"/>
<feature type="domain" description="Imm33-like" evidence="1">
    <location>
        <begin position="91"/>
        <end position="191"/>
    </location>
</feature>
<dbReference type="OrthoDB" id="2838760at2"/>
<evidence type="ECO:0000313" key="2">
    <source>
        <dbReference type="EMBL" id="KZE37802.1"/>
    </source>
</evidence>
<dbReference type="RefSeq" id="WP_063181542.1">
    <property type="nucleotide sequence ID" value="NZ_LQNT01000010.1"/>
</dbReference>
<dbReference type="EMBL" id="LQNT01000010">
    <property type="protein sequence ID" value="KZE37802.1"/>
    <property type="molecule type" value="Genomic_DNA"/>
</dbReference>
<dbReference type="InterPro" id="IPR056509">
    <property type="entry name" value="Imm33-like"/>
</dbReference>
<dbReference type="Pfam" id="PF24719">
    <property type="entry name" value="Imm33-like"/>
    <property type="match status" value="1"/>
</dbReference>